<evidence type="ECO:0000313" key="6">
    <source>
        <dbReference type="Proteomes" id="UP001338137"/>
    </source>
</evidence>
<evidence type="ECO:0000256" key="3">
    <source>
        <dbReference type="ARBA" id="ARBA00022840"/>
    </source>
</evidence>
<gene>
    <name evidence="5" type="primary">istB</name>
    <name evidence="5" type="ORF">P4I72_36500</name>
</gene>
<evidence type="ECO:0000256" key="1">
    <source>
        <dbReference type="ARBA" id="ARBA00008059"/>
    </source>
</evidence>
<protein>
    <submittedName>
        <fullName evidence="5">IS21-like element helper ATPase IstB</fullName>
    </submittedName>
</protein>
<evidence type="ECO:0000259" key="4">
    <source>
        <dbReference type="SMART" id="SM00382"/>
    </source>
</evidence>
<dbReference type="PIRSF" id="PIRSF003073">
    <property type="entry name" value="DNAC_TnpB_IstB"/>
    <property type="match status" value="1"/>
</dbReference>
<dbReference type="PANTHER" id="PTHR30050:SF4">
    <property type="entry name" value="ATP-BINDING PROTEIN RV3427C IN INSERTION SEQUENCE-RELATED"/>
    <property type="match status" value="1"/>
</dbReference>
<dbReference type="EMBL" id="JARLKY010000141">
    <property type="protein sequence ID" value="MEC0232617.1"/>
    <property type="molecule type" value="Genomic_DNA"/>
</dbReference>
<dbReference type="CDD" id="cd00009">
    <property type="entry name" value="AAA"/>
    <property type="match status" value="1"/>
</dbReference>
<reference evidence="5 6" key="1">
    <citation type="submission" date="2023-03" db="EMBL/GenBank/DDBJ databases">
        <title>Bacillus Genome Sequencing.</title>
        <authorList>
            <person name="Dunlap C."/>
        </authorList>
    </citation>
    <scope>NUCLEOTIDE SEQUENCE [LARGE SCALE GENOMIC DNA]</scope>
    <source>
        <strain evidence="5 6">BD-533</strain>
    </source>
</reference>
<evidence type="ECO:0000256" key="2">
    <source>
        <dbReference type="ARBA" id="ARBA00022741"/>
    </source>
</evidence>
<feature type="domain" description="AAA+ ATPase" evidence="4">
    <location>
        <begin position="103"/>
        <end position="234"/>
    </location>
</feature>
<dbReference type="InterPro" id="IPR027417">
    <property type="entry name" value="P-loop_NTPase"/>
</dbReference>
<keyword evidence="2" id="KW-0547">Nucleotide-binding</keyword>
<proteinExistence type="inferred from homology"/>
<sequence>MMTTALMEARIDIACGQLRMPSLMKHYPELLRDALEQNADHLQFLASCLEHEVLKKQEQKQLHLLRQAKFPKPKTLQEFQFAHIPKLPKMKVEQLAQGNFIPRRENVICIGRPGTGKSHIATAIGMGAMLAGYRVRFVSVMQLIQELQLAETEYRLPRFLKSWNKYELVILDELGYVPLGEGGKLLFQFISQRYEQGSLIITSNLEFSRWVDVFGDPALTTALLDRLTHHSHILLFDGDSYRFRQTLGGRGKEVPHEQVRNEG</sequence>
<keyword evidence="3" id="KW-0067">ATP-binding</keyword>
<accession>A0ABU6GHE8</accession>
<dbReference type="InterPro" id="IPR002611">
    <property type="entry name" value="IstB_ATP-bd"/>
</dbReference>
<keyword evidence="6" id="KW-1185">Reference proteome</keyword>
<evidence type="ECO:0000313" key="5">
    <source>
        <dbReference type="EMBL" id="MEC0232617.1"/>
    </source>
</evidence>
<dbReference type="Pfam" id="PF01695">
    <property type="entry name" value="IstB_IS21"/>
    <property type="match status" value="1"/>
</dbReference>
<dbReference type="Proteomes" id="UP001338137">
    <property type="component" value="Unassembled WGS sequence"/>
</dbReference>
<dbReference type="SMART" id="SM00382">
    <property type="entry name" value="AAA"/>
    <property type="match status" value="1"/>
</dbReference>
<dbReference type="InterPro" id="IPR028350">
    <property type="entry name" value="DNAC/IstB-like"/>
</dbReference>
<name>A0ABU6GHE8_9BACL</name>
<dbReference type="SUPFAM" id="SSF52540">
    <property type="entry name" value="P-loop containing nucleoside triphosphate hydrolases"/>
    <property type="match status" value="1"/>
</dbReference>
<dbReference type="Gene3D" id="3.40.50.300">
    <property type="entry name" value="P-loop containing nucleotide triphosphate hydrolases"/>
    <property type="match status" value="1"/>
</dbReference>
<comment type="similarity">
    <text evidence="1">Belongs to the IS21/IS1162 putative ATP-binding protein family.</text>
</comment>
<dbReference type="RefSeq" id="WP_326076816.1">
    <property type="nucleotide sequence ID" value="NZ_JARLKY010000141.1"/>
</dbReference>
<dbReference type="InterPro" id="IPR003593">
    <property type="entry name" value="AAA+_ATPase"/>
</dbReference>
<comment type="caution">
    <text evidence="5">The sequence shown here is derived from an EMBL/GenBank/DDBJ whole genome shotgun (WGS) entry which is preliminary data.</text>
</comment>
<dbReference type="NCBIfam" id="NF038214">
    <property type="entry name" value="IS21_help_AAA"/>
    <property type="match status" value="1"/>
</dbReference>
<dbReference type="PANTHER" id="PTHR30050">
    <property type="entry name" value="CHROMOSOMAL REPLICATION INITIATOR PROTEIN DNAA"/>
    <property type="match status" value="1"/>
</dbReference>
<dbReference type="InterPro" id="IPR047661">
    <property type="entry name" value="IstB"/>
</dbReference>
<organism evidence="5 6">
    <name type="scientific">Paenibacillus alba</name>
    <dbReference type="NCBI Taxonomy" id="1197127"/>
    <lineage>
        <taxon>Bacteria</taxon>
        <taxon>Bacillati</taxon>
        <taxon>Bacillota</taxon>
        <taxon>Bacilli</taxon>
        <taxon>Bacillales</taxon>
        <taxon>Paenibacillaceae</taxon>
        <taxon>Paenibacillus</taxon>
    </lineage>
</organism>